<feature type="domain" description="GP-PDE" evidence="2">
    <location>
        <begin position="20"/>
        <end position="132"/>
    </location>
</feature>
<dbReference type="Pfam" id="PF03009">
    <property type="entry name" value="GDPD"/>
    <property type="match status" value="1"/>
</dbReference>
<name>A0A814G002_9BILA</name>
<dbReference type="SUPFAM" id="SSF51695">
    <property type="entry name" value="PLC-like phosphodiesterases"/>
    <property type="match status" value="1"/>
</dbReference>
<feature type="chain" id="PRO_5035684287" description="GP-PDE domain-containing protein" evidence="1">
    <location>
        <begin position="17"/>
        <end position="132"/>
    </location>
</feature>
<evidence type="ECO:0000313" key="5">
    <source>
        <dbReference type="Proteomes" id="UP000663854"/>
    </source>
</evidence>
<dbReference type="PROSITE" id="PS51704">
    <property type="entry name" value="GP_PDE"/>
    <property type="match status" value="1"/>
</dbReference>
<evidence type="ECO:0000256" key="1">
    <source>
        <dbReference type="SAM" id="SignalP"/>
    </source>
</evidence>
<dbReference type="AlphaFoldDB" id="A0A814G002"/>
<sequence>MLNFLLFLYIFEICQCLQRPIVIAHRGTAYLPELTLASQSMAHAYGADIIEIDVCLSRDNQLIVIHDIYLDGVTNVSGIFPNRNRSDVLNYVIDFDLYELLRFYLSTLNETIELLFGLNRATGRQRQLLIEI</sequence>
<dbReference type="EMBL" id="CAJNOL010000436">
    <property type="protein sequence ID" value="CAF1064079.1"/>
    <property type="molecule type" value="Genomic_DNA"/>
</dbReference>
<reference evidence="3" key="1">
    <citation type="submission" date="2021-02" db="EMBL/GenBank/DDBJ databases">
        <authorList>
            <person name="Nowell W R."/>
        </authorList>
    </citation>
    <scope>NUCLEOTIDE SEQUENCE</scope>
</reference>
<protein>
    <recommendedName>
        <fullName evidence="2">GP-PDE domain-containing protein</fullName>
    </recommendedName>
</protein>
<evidence type="ECO:0000313" key="3">
    <source>
        <dbReference type="EMBL" id="CAF0988143.1"/>
    </source>
</evidence>
<evidence type="ECO:0000259" key="2">
    <source>
        <dbReference type="PROSITE" id="PS51704"/>
    </source>
</evidence>
<comment type="caution">
    <text evidence="3">The sequence shown here is derived from an EMBL/GenBank/DDBJ whole genome shotgun (WGS) entry which is preliminary data.</text>
</comment>
<evidence type="ECO:0000313" key="6">
    <source>
        <dbReference type="Proteomes" id="UP000663870"/>
    </source>
</evidence>
<dbReference type="InterPro" id="IPR017946">
    <property type="entry name" value="PLC-like_Pdiesterase_TIM-brl"/>
</dbReference>
<dbReference type="Proteomes" id="UP000663870">
    <property type="component" value="Unassembled WGS sequence"/>
</dbReference>
<proteinExistence type="predicted"/>
<dbReference type="PANTHER" id="PTHR46211">
    <property type="entry name" value="GLYCEROPHOSPHORYL DIESTER PHOSPHODIESTERASE"/>
    <property type="match status" value="1"/>
</dbReference>
<dbReference type="InterPro" id="IPR030395">
    <property type="entry name" value="GP_PDE_dom"/>
</dbReference>
<dbReference type="GO" id="GO:0008081">
    <property type="term" value="F:phosphoric diester hydrolase activity"/>
    <property type="evidence" value="ECO:0007669"/>
    <property type="project" value="InterPro"/>
</dbReference>
<dbReference type="PANTHER" id="PTHR46211:SF1">
    <property type="entry name" value="GLYCEROPHOSPHODIESTER PHOSPHODIESTERASE, CYTOPLASMIC"/>
    <property type="match status" value="1"/>
</dbReference>
<gene>
    <name evidence="4" type="ORF">JXQ802_LOCUS17327</name>
    <name evidence="3" type="ORF">PYM288_LOCUS13969</name>
</gene>
<accession>A0A814G002</accession>
<keyword evidence="1" id="KW-0732">Signal</keyword>
<dbReference type="GO" id="GO:0006629">
    <property type="term" value="P:lipid metabolic process"/>
    <property type="evidence" value="ECO:0007669"/>
    <property type="project" value="InterPro"/>
</dbReference>
<dbReference type="Proteomes" id="UP000663854">
    <property type="component" value="Unassembled WGS sequence"/>
</dbReference>
<organism evidence="3 5">
    <name type="scientific">Rotaria sordida</name>
    <dbReference type="NCBI Taxonomy" id="392033"/>
    <lineage>
        <taxon>Eukaryota</taxon>
        <taxon>Metazoa</taxon>
        <taxon>Spiralia</taxon>
        <taxon>Gnathifera</taxon>
        <taxon>Rotifera</taxon>
        <taxon>Eurotatoria</taxon>
        <taxon>Bdelloidea</taxon>
        <taxon>Philodinida</taxon>
        <taxon>Philodinidae</taxon>
        <taxon>Rotaria</taxon>
    </lineage>
</organism>
<feature type="signal peptide" evidence="1">
    <location>
        <begin position="1"/>
        <end position="16"/>
    </location>
</feature>
<dbReference type="Gene3D" id="3.20.20.190">
    <property type="entry name" value="Phosphatidylinositol (PI) phosphodiesterase"/>
    <property type="match status" value="1"/>
</dbReference>
<keyword evidence="6" id="KW-1185">Reference proteome</keyword>
<evidence type="ECO:0000313" key="4">
    <source>
        <dbReference type="EMBL" id="CAF1064079.1"/>
    </source>
</evidence>
<dbReference type="EMBL" id="CAJNOH010000293">
    <property type="protein sequence ID" value="CAF0988143.1"/>
    <property type="molecule type" value="Genomic_DNA"/>
</dbReference>